<dbReference type="GO" id="GO:0015562">
    <property type="term" value="F:efflux transmembrane transporter activity"/>
    <property type="evidence" value="ECO:0007669"/>
    <property type="project" value="InterPro"/>
</dbReference>
<dbReference type="AlphaFoldDB" id="A0A2U8QTN5"/>
<evidence type="ECO:0000313" key="9">
    <source>
        <dbReference type="Proteomes" id="UP000245429"/>
    </source>
</evidence>
<dbReference type="KEGG" id="fse:DI487_06000"/>
<comment type="similarity">
    <text evidence="2">Belongs to the outer membrane factor (OMF) (TC 1.B.17) family.</text>
</comment>
<dbReference type="Proteomes" id="UP000245429">
    <property type="component" value="Chromosome"/>
</dbReference>
<dbReference type="Gene3D" id="1.20.1600.10">
    <property type="entry name" value="Outer membrane efflux proteins (OEP)"/>
    <property type="match status" value="1"/>
</dbReference>
<dbReference type="GO" id="GO:0009279">
    <property type="term" value="C:cell outer membrane"/>
    <property type="evidence" value="ECO:0007669"/>
    <property type="project" value="UniProtKB-SubCell"/>
</dbReference>
<evidence type="ECO:0000256" key="1">
    <source>
        <dbReference type="ARBA" id="ARBA00004442"/>
    </source>
</evidence>
<dbReference type="InterPro" id="IPR051906">
    <property type="entry name" value="TolC-like"/>
</dbReference>
<dbReference type="PANTHER" id="PTHR30026">
    <property type="entry name" value="OUTER MEMBRANE PROTEIN TOLC"/>
    <property type="match status" value="1"/>
</dbReference>
<dbReference type="InterPro" id="IPR003423">
    <property type="entry name" value="OMP_efflux"/>
</dbReference>
<keyword evidence="9" id="KW-1185">Reference proteome</keyword>
<dbReference type="RefSeq" id="WP_109568820.1">
    <property type="nucleotide sequence ID" value="NZ_CP029463.1"/>
</dbReference>
<evidence type="ECO:0000313" key="8">
    <source>
        <dbReference type="EMBL" id="AWM13451.1"/>
    </source>
</evidence>
<evidence type="ECO:0000256" key="3">
    <source>
        <dbReference type="ARBA" id="ARBA00022448"/>
    </source>
</evidence>
<proteinExistence type="inferred from homology"/>
<comment type="subcellular location">
    <subcellularLocation>
        <location evidence="1">Cell outer membrane</location>
    </subcellularLocation>
</comment>
<keyword evidence="7" id="KW-0998">Cell outer membrane</keyword>
<dbReference type="PANTHER" id="PTHR30026:SF20">
    <property type="entry name" value="OUTER MEMBRANE PROTEIN TOLC"/>
    <property type="match status" value="1"/>
</dbReference>
<evidence type="ECO:0000256" key="4">
    <source>
        <dbReference type="ARBA" id="ARBA00022452"/>
    </source>
</evidence>
<keyword evidence="6" id="KW-0472">Membrane</keyword>
<dbReference type="GO" id="GO:0015288">
    <property type="term" value="F:porin activity"/>
    <property type="evidence" value="ECO:0007669"/>
    <property type="project" value="TreeGrafter"/>
</dbReference>
<reference evidence="8 9" key="1">
    <citation type="submission" date="2018-05" db="EMBL/GenBank/DDBJ databases">
        <title>Flavobacterium sp. MEBiC07310.</title>
        <authorList>
            <person name="Baek K."/>
        </authorList>
    </citation>
    <scope>NUCLEOTIDE SEQUENCE [LARGE SCALE GENOMIC DNA]</scope>
    <source>
        <strain evidence="8 9">MEBiC07310</strain>
    </source>
</reference>
<organism evidence="8 9">
    <name type="scientific">Flavobacterium sediminis</name>
    <dbReference type="NCBI Taxonomy" id="2201181"/>
    <lineage>
        <taxon>Bacteria</taxon>
        <taxon>Pseudomonadati</taxon>
        <taxon>Bacteroidota</taxon>
        <taxon>Flavobacteriia</taxon>
        <taxon>Flavobacteriales</taxon>
        <taxon>Flavobacteriaceae</taxon>
        <taxon>Flavobacterium</taxon>
    </lineage>
</organism>
<accession>A0A2U8QTN5</accession>
<evidence type="ECO:0000256" key="2">
    <source>
        <dbReference type="ARBA" id="ARBA00007613"/>
    </source>
</evidence>
<evidence type="ECO:0000256" key="6">
    <source>
        <dbReference type="ARBA" id="ARBA00023136"/>
    </source>
</evidence>
<name>A0A2U8QTN5_9FLAO</name>
<keyword evidence="4" id="KW-1134">Transmembrane beta strand</keyword>
<dbReference type="OrthoDB" id="9811587at2"/>
<dbReference type="EMBL" id="CP029463">
    <property type="protein sequence ID" value="AWM13451.1"/>
    <property type="molecule type" value="Genomic_DNA"/>
</dbReference>
<dbReference type="Pfam" id="PF02321">
    <property type="entry name" value="OEP"/>
    <property type="match status" value="2"/>
</dbReference>
<dbReference type="SUPFAM" id="SSF56954">
    <property type="entry name" value="Outer membrane efflux proteins (OEP)"/>
    <property type="match status" value="1"/>
</dbReference>
<gene>
    <name evidence="8" type="ORF">DI487_06000</name>
</gene>
<protein>
    <submittedName>
        <fullName evidence="8">TolC family protein</fullName>
    </submittedName>
</protein>
<evidence type="ECO:0000256" key="7">
    <source>
        <dbReference type="ARBA" id="ARBA00023237"/>
    </source>
</evidence>
<sequence>MNTVKLIIALLFSVLTFGQDVAKKEKWTLEDCIQYAKEKNITIQSAALDQNSAEVNYSQSKSSRWPNLTGSASQSLSNGNTIDPITSDYVAQQIHSTSLGLNTSVTLFQGNQVNNQIKQNKFQVDQNSMYVKEAENNVVLSIVEAYMQALYSNDGVTIALKNLESSQKQMDVAKARFEAGSVAKKDYTDAVSQVATNKYSLIAAQNTYDLQLLTLKQLLELEPEDAFEIETTINNLVVNELPDKIEVYTNALAQMPEIQASKLGIAISEKDLDIAKGTFLPTLTLSGSLGSGYTSTQNLGFADQLDLNFNQRVGLSLSIPIFNRNQSKSQVQNAKISIEKSKIEYRTVQKELYKKIETAWQNAKASLEQTEQAIAAKEAAQESYTLAQKKYELNALSTSDLVVAQNTLTNAEQNYFQAKYLSILYTQLLQFYQSNEIKL</sequence>
<evidence type="ECO:0000256" key="5">
    <source>
        <dbReference type="ARBA" id="ARBA00022692"/>
    </source>
</evidence>
<keyword evidence="3" id="KW-0813">Transport</keyword>
<dbReference type="GO" id="GO:1990281">
    <property type="term" value="C:efflux pump complex"/>
    <property type="evidence" value="ECO:0007669"/>
    <property type="project" value="TreeGrafter"/>
</dbReference>
<keyword evidence="5" id="KW-0812">Transmembrane</keyword>